<evidence type="ECO:0000313" key="15">
    <source>
        <dbReference type="RefSeq" id="XP_030063107.1"/>
    </source>
</evidence>
<evidence type="ECO:0000256" key="3">
    <source>
        <dbReference type="ARBA" id="ARBA00004496"/>
    </source>
</evidence>
<dbReference type="RefSeq" id="XP_030063107.1">
    <property type="nucleotide sequence ID" value="XM_030207247.1"/>
</dbReference>
<dbReference type="InterPro" id="IPR045249">
    <property type="entry name" value="HARBI1-like"/>
</dbReference>
<keyword evidence="14" id="KW-1185">Reference proteome</keyword>
<sequence>MCSQAHYIPCGGRGAEEDQAGILQDCWHALGAIDCTHVAFTPPMDQEIQYRNRKMGYSLNVQVVCDANLRILDVVLRYLGSCHDSYILSNSAMGKKFAKGEFGQGWLLGDAGYGSKTWLLTLLTAPCSEAENCYESHILTRCTIERTFGALKSRFCCLHLFVGSLQYSPDKVADIVTMCCMLHNIVLKHRLEINIVLPPEVDITPLDRGSDVTRRNAVQQQLIREYFGMCSQLPLVHYCIVYMSCQGNIYTKKTYMHSVL</sequence>
<name>A0A6P7Y6F5_9AMPH</name>
<evidence type="ECO:0000256" key="11">
    <source>
        <dbReference type="ARBA" id="ARBA00030126"/>
    </source>
</evidence>
<evidence type="ECO:0000256" key="4">
    <source>
        <dbReference type="ARBA" id="ARBA00006958"/>
    </source>
</evidence>
<dbReference type="GO" id="GO:0016787">
    <property type="term" value="F:hydrolase activity"/>
    <property type="evidence" value="ECO:0007669"/>
    <property type="project" value="UniProtKB-KW"/>
</dbReference>
<dbReference type="KEGG" id="muo:115472807"/>
<gene>
    <name evidence="15" type="primary">LOC115472807</name>
</gene>
<dbReference type="PANTHER" id="PTHR22930">
    <property type="match status" value="1"/>
</dbReference>
<dbReference type="InterPro" id="IPR027806">
    <property type="entry name" value="HARBI1_dom"/>
</dbReference>
<evidence type="ECO:0000256" key="12">
    <source>
        <dbReference type="ARBA" id="ARBA00045850"/>
    </source>
</evidence>
<dbReference type="InParanoid" id="A0A6P7Y6F5"/>
<dbReference type="Pfam" id="PF13359">
    <property type="entry name" value="DDE_Tnp_4"/>
    <property type="match status" value="1"/>
</dbReference>
<evidence type="ECO:0000256" key="8">
    <source>
        <dbReference type="ARBA" id="ARBA00022723"/>
    </source>
</evidence>
<proteinExistence type="inferred from homology"/>
<dbReference type="GO" id="GO:0005737">
    <property type="term" value="C:cytoplasm"/>
    <property type="evidence" value="ECO:0007669"/>
    <property type="project" value="UniProtKB-SubCell"/>
</dbReference>
<keyword evidence="6" id="KW-0963">Cytoplasm</keyword>
<evidence type="ECO:0000256" key="1">
    <source>
        <dbReference type="ARBA" id="ARBA00001968"/>
    </source>
</evidence>
<keyword evidence="8" id="KW-0479">Metal-binding</keyword>
<keyword evidence="10" id="KW-0539">Nucleus</keyword>
<evidence type="ECO:0000259" key="13">
    <source>
        <dbReference type="Pfam" id="PF13359"/>
    </source>
</evidence>
<comment type="cofactor">
    <cofactor evidence="1">
        <name>a divalent metal cation</name>
        <dbReference type="ChEBI" id="CHEBI:60240"/>
    </cofactor>
</comment>
<keyword evidence="9" id="KW-0378">Hydrolase</keyword>
<organism evidence="14 15">
    <name type="scientific">Microcaecilia unicolor</name>
    <dbReference type="NCBI Taxonomy" id="1415580"/>
    <lineage>
        <taxon>Eukaryota</taxon>
        <taxon>Metazoa</taxon>
        <taxon>Chordata</taxon>
        <taxon>Craniata</taxon>
        <taxon>Vertebrata</taxon>
        <taxon>Euteleostomi</taxon>
        <taxon>Amphibia</taxon>
        <taxon>Gymnophiona</taxon>
        <taxon>Siphonopidae</taxon>
        <taxon>Microcaecilia</taxon>
    </lineage>
</organism>
<protein>
    <recommendedName>
        <fullName evidence="5">Putative nuclease HARBI1</fullName>
    </recommendedName>
    <alternativeName>
        <fullName evidence="11">Harbinger transposase-derived nuclease</fullName>
    </alternativeName>
</protein>
<evidence type="ECO:0000256" key="9">
    <source>
        <dbReference type="ARBA" id="ARBA00022801"/>
    </source>
</evidence>
<evidence type="ECO:0000256" key="2">
    <source>
        <dbReference type="ARBA" id="ARBA00004123"/>
    </source>
</evidence>
<dbReference type="OrthoDB" id="9946389at2759"/>
<dbReference type="PANTHER" id="PTHR22930:SF282">
    <property type="entry name" value="NUCLEASE HARBI1-RELATED"/>
    <property type="match status" value="1"/>
</dbReference>
<comment type="subcellular location">
    <subcellularLocation>
        <location evidence="3">Cytoplasm</location>
    </subcellularLocation>
    <subcellularLocation>
        <location evidence="2">Nucleus</location>
    </subcellularLocation>
</comment>
<dbReference type="InterPro" id="IPR026103">
    <property type="entry name" value="HARBI1_animal"/>
</dbReference>
<feature type="domain" description="DDE Tnp4" evidence="13">
    <location>
        <begin position="33"/>
        <end position="184"/>
    </location>
</feature>
<dbReference type="GO" id="GO:0046872">
    <property type="term" value="F:metal ion binding"/>
    <property type="evidence" value="ECO:0007669"/>
    <property type="project" value="UniProtKB-KW"/>
</dbReference>
<evidence type="ECO:0000256" key="10">
    <source>
        <dbReference type="ARBA" id="ARBA00023242"/>
    </source>
</evidence>
<reference evidence="15" key="1">
    <citation type="submission" date="2025-08" db="UniProtKB">
        <authorList>
            <consortium name="RefSeq"/>
        </authorList>
    </citation>
    <scope>IDENTIFICATION</scope>
</reference>
<evidence type="ECO:0000256" key="6">
    <source>
        <dbReference type="ARBA" id="ARBA00022490"/>
    </source>
</evidence>
<dbReference type="GeneID" id="115472807"/>
<dbReference type="Proteomes" id="UP000515156">
    <property type="component" value="Chromosome 6"/>
</dbReference>
<keyword evidence="7" id="KW-0540">Nuclease</keyword>
<evidence type="ECO:0000256" key="7">
    <source>
        <dbReference type="ARBA" id="ARBA00022722"/>
    </source>
</evidence>
<dbReference type="PRINTS" id="PR02086">
    <property type="entry name" value="PUTNUCHARBI1"/>
</dbReference>
<dbReference type="AlphaFoldDB" id="A0A6P7Y6F5"/>
<evidence type="ECO:0000256" key="5">
    <source>
        <dbReference type="ARBA" id="ARBA00015519"/>
    </source>
</evidence>
<evidence type="ECO:0000313" key="14">
    <source>
        <dbReference type="Proteomes" id="UP000515156"/>
    </source>
</evidence>
<accession>A0A6P7Y6F5</accession>
<comment type="similarity">
    <text evidence="4">Belongs to the HARBI1 family.</text>
</comment>
<dbReference type="GO" id="GO:0005634">
    <property type="term" value="C:nucleus"/>
    <property type="evidence" value="ECO:0007669"/>
    <property type="project" value="UniProtKB-SubCell"/>
</dbReference>
<dbReference type="GO" id="GO:0004518">
    <property type="term" value="F:nuclease activity"/>
    <property type="evidence" value="ECO:0007669"/>
    <property type="project" value="UniProtKB-KW"/>
</dbReference>
<comment type="function">
    <text evidence="12">Transposase-derived protein that may have nuclease activity. Does not have transposase activity.</text>
</comment>